<reference evidence="1" key="1">
    <citation type="submission" date="2020-10" db="EMBL/GenBank/DDBJ databases">
        <authorList>
            <person name="Gilroy R."/>
        </authorList>
    </citation>
    <scope>NUCLEOTIDE SEQUENCE</scope>
    <source>
        <strain evidence="1">CHK158-818</strain>
    </source>
</reference>
<name>A0A9D1SC39_9BACT</name>
<evidence type="ECO:0000313" key="2">
    <source>
        <dbReference type="Proteomes" id="UP000824112"/>
    </source>
</evidence>
<feature type="non-terminal residue" evidence="1">
    <location>
        <position position="1"/>
    </location>
</feature>
<dbReference type="EMBL" id="DVNA01000057">
    <property type="protein sequence ID" value="HIU54681.1"/>
    <property type="molecule type" value="Genomic_DNA"/>
</dbReference>
<gene>
    <name evidence="1" type="ORF">IAB03_02605</name>
</gene>
<protein>
    <submittedName>
        <fullName evidence="1">Uncharacterized protein</fullName>
    </submittedName>
</protein>
<accession>A0A9D1SC39</accession>
<evidence type="ECO:0000313" key="1">
    <source>
        <dbReference type="EMBL" id="HIU54681.1"/>
    </source>
</evidence>
<proteinExistence type="predicted"/>
<dbReference type="AlphaFoldDB" id="A0A9D1SC39"/>
<reference evidence="1" key="2">
    <citation type="journal article" date="2021" name="PeerJ">
        <title>Extensive microbial diversity within the chicken gut microbiome revealed by metagenomics and culture.</title>
        <authorList>
            <person name="Gilroy R."/>
            <person name="Ravi A."/>
            <person name="Getino M."/>
            <person name="Pursley I."/>
            <person name="Horton D.L."/>
            <person name="Alikhan N.F."/>
            <person name="Baker D."/>
            <person name="Gharbi K."/>
            <person name="Hall N."/>
            <person name="Watson M."/>
            <person name="Adriaenssens E.M."/>
            <person name="Foster-Nyarko E."/>
            <person name="Jarju S."/>
            <person name="Secka A."/>
            <person name="Antonio M."/>
            <person name="Oren A."/>
            <person name="Chaudhuri R.R."/>
            <person name="La Ragione R."/>
            <person name="Hildebrand F."/>
            <person name="Pallen M.J."/>
        </authorList>
    </citation>
    <scope>NUCLEOTIDE SEQUENCE</scope>
    <source>
        <strain evidence="1">CHK158-818</strain>
    </source>
</reference>
<dbReference type="Proteomes" id="UP000824112">
    <property type="component" value="Unassembled WGS sequence"/>
</dbReference>
<comment type="caution">
    <text evidence="1">The sequence shown here is derived from an EMBL/GenBank/DDBJ whole genome shotgun (WGS) entry which is preliminary data.</text>
</comment>
<sequence length="53" mass="6094">VVPVSVQVEFEKRSNVYLYCPNRTTEPLASFGKKRKITFDLGAELLLLEIKPR</sequence>
<organism evidence="1 2">
    <name type="scientific">Candidatus Gallibacteroides avistercoris</name>
    <dbReference type="NCBI Taxonomy" id="2840833"/>
    <lineage>
        <taxon>Bacteria</taxon>
        <taxon>Pseudomonadati</taxon>
        <taxon>Bacteroidota</taxon>
        <taxon>Bacteroidia</taxon>
        <taxon>Bacteroidales</taxon>
        <taxon>Bacteroidaceae</taxon>
        <taxon>Bacteroidaceae incertae sedis</taxon>
        <taxon>Candidatus Gallibacteroides</taxon>
    </lineage>
</organism>